<reference evidence="1 2" key="1">
    <citation type="submission" date="2016-05" db="EMBL/GenBank/DDBJ databases">
        <authorList>
            <person name="Gu J."/>
        </authorList>
    </citation>
    <scope>NUCLEOTIDE SEQUENCE [LARGE SCALE GENOMIC DNA]</scope>
    <source>
        <strain evidence="1 2">ACCC40021</strain>
    </source>
</reference>
<name>A0ABM6H2X6_9ACTN</name>
<evidence type="ECO:0008006" key="3">
    <source>
        <dbReference type="Google" id="ProtNLM"/>
    </source>
</evidence>
<organism evidence="1 2">
    <name type="scientific">Streptomyces alfalfae</name>
    <dbReference type="NCBI Taxonomy" id="1642299"/>
    <lineage>
        <taxon>Bacteria</taxon>
        <taxon>Bacillati</taxon>
        <taxon>Actinomycetota</taxon>
        <taxon>Actinomycetes</taxon>
        <taxon>Kitasatosporales</taxon>
        <taxon>Streptomycetaceae</taxon>
        <taxon>Streptomyces</taxon>
    </lineage>
</organism>
<sequence length="189" mass="19903">MLNGWYGQVEKTVGRRNALRYTGLGLVTLVLTACGGKKSGDGTTNPEGSKSVRATVTGAAIAAFARGSWDLTILPKGQVNDEYTRISITGRTWSLDDGDVTGSYELTSRKLVVTVNDQSAENVWVGTGLPGTVGEDASFTLRWGADATSDPVDADSPVDTTPIALPVSWDGRTLKIQAQNGLSISAVRV</sequence>
<evidence type="ECO:0000313" key="1">
    <source>
        <dbReference type="EMBL" id="APY90499.1"/>
    </source>
</evidence>
<gene>
    <name evidence="1" type="ORF">A7J05_01225</name>
</gene>
<dbReference type="Proteomes" id="UP000187191">
    <property type="component" value="Chromosome"/>
</dbReference>
<keyword evidence="2" id="KW-1185">Reference proteome</keyword>
<accession>A0ABM6H2X6</accession>
<protein>
    <recommendedName>
        <fullName evidence="3">Lipoprotein</fullName>
    </recommendedName>
</protein>
<evidence type="ECO:0000313" key="2">
    <source>
        <dbReference type="Proteomes" id="UP000187191"/>
    </source>
</evidence>
<proteinExistence type="predicted"/>
<dbReference type="EMBL" id="CP015588">
    <property type="protein sequence ID" value="APY90499.1"/>
    <property type="molecule type" value="Genomic_DNA"/>
</dbReference>